<dbReference type="EMBL" id="JACHMK010000001">
    <property type="protein sequence ID" value="MBB6333753.1"/>
    <property type="molecule type" value="Genomic_DNA"/>
</dbReference>
<evidence type="ECO:0000313" key="3">
    <source>
        <dbReference type="Proteomes" id="UP000617426"/>
    </source>
</evidence>
<organism evidence="2 3">
    <name type="scientific">Schaalia hyovaginalis</name>
    <dbReference type="NCBI Taxonomy" id="29316"/>
    <lineage>
        <taxon>Bacteria</taxon>
        <taxon>Bacillati</taxon>
        <taxon>Actinomycetota</taxon>
        <taxon>Actinomycetes</taxon>
        <taxon>Actinomycetales</taxon>
        <taxon>Actinomycetaceae</taxon>
        <taxon>Schaalia</taxon>
    </lineage>
</organism>
<keyword evidence="3" id="KW-1185">Reference proteome</keyword>
<dbReference type="AlphaFoldDB" id="A0A923E2V1"/>
<sequence length="112" mass="11852">MDLEFDREAVGVNARKDWRDCEEFGRIGSFLSTIPTASVALSLPVGGNSGVSALRQAAADFVRDMRVVAFEFNDACAVLGAGQESVIGAFDVSEYQSTTGFAQIAKRLGGGQ</sequence>
<dbReference type="Proteomes" id="UP000617426">
    <property type="component" value="Unassembled WGS sequence"/>
</dbReference>
<comment type="caution">
    <text evidence="2">The sequence shown here is derived from an EMBL/GenBank/DDBJ whole genome shotgun (WGS) entry which is preliminary data.</text>
</comment>
<proteinExistence type="predicted"/>
<dbReference type="EMBL" id="JACHMK010000001">
    <property type="protein sequence ID" value="MBB6334884.1"/>
    <property type="molecule type" value="Genomic_DNA"/>
</dbReference>
<protein>
    <submittedName>
        <fullName evidence="2">Uncharacterized protein</fullName>
    </submittedName>
</protein>
<evidence type="ECO:0000313" key="2">
    <source>
        <dbReference type="EMBL" id="MBB6334884.1"/>
    </source>
</evidence>
<accession>A0A923E2V1</accession>
<gene>
    <name evidence="1" type="ORF">HD592_000318</name>
    <name evidence="2" type="ORF">HD592_001449</name>
</gene>
<name>A0A923E2V1_9ACTO</name>
<reference evidence="2" key="1">
    <citation type="submission" date="2020-08" db="EMBL/GenBank/DDBJ databases">
        <title>Sequencing the genomes of 1000 actinobacteria strains.</title>
        <authorList>
            <person name="Klenk H.-P."/>
        </authorList>
    </citation>
    <scope>NUCLEOTIDE SEQUENCE</scope>
    <source>
        <strain evidence="2">DSM 10695</strain>
    </source>
</reference>
<evidence type="ECO:0000313" key="1">
    <source>
        <dbReference type="EMBL" id="MBB6333753.1"/>
    </source>
</evidence>
<dbReference type="RefSeq" id="WP_184451430.1">
    <property type="nucleotide sequence ID" value="NZ_JACHMK010000001.1"/>
</dbReference>